<dbReference type="SUPFAM" id="SSF47413">
    <property type="entry name" value="lambda repressor-like DNA-binding domains"/>
    <property type="match status" value="1"/>
</dbReference>
<dbReference type="SUPFAM" id="SSF48452">
    <property type="entry name" value="TPR-like"/>
    <property type="match status" value="1"/>
</dbReference>
<evidence type="ECO:0000256" key="1">
    <source>
        <dbReference type="PROSITE-ProRule" id="PRU00339"/>
    </source>
</evidence>
<evidence type="ECO:0000313" key="4">
    <source>
        <dbReference type="Proteomes" id="UP001597221"/>
    </source>
</evidence>
<accession>A0ABW4HVU0</accession>
<dbReference type="PROSITE" id="PS50943">
    <property type="entry name" value="HTH_CROC1"/>
    <property type="match status" value="1"/>
</dbReference>
<dbReference type="Pfam" id="PF13181">
    <property type="entry name" value="TPR_8"/>
    <property type="match status" value="1"/>
</dbReference>
<keyword evidence="4" id="KW-1185">Reference proteome</keyword>
<proteinExistence type="predicted"/>
<dbReference type="Pfam" id="PF01381">
    <property type="entry name" value="HTH_3"/>
    <property type="match status" value="1"/>
</dbReference>
<organism evidence="3 4">
    <name type="scientific">Oceanobacillus luteolus</name>
    <dbReference type="NCBI Taxonomy" id="1274358"/>
    <lineage>
        <taxon>Bacteria</taxon>
        <taxon>Bacillati</taxon>
        <taxon>Bacillota</taxon>
        <taxon>Bacilli</taxon>
        <taxon>Bacillales</taxon>
        <taxon>Bacillaceae</taxon>
        <taxon>Oceanobacillus</taxon>
    </lineage>
</organism>
<comment type="caution">
    <text evidence="3">The sequence shown here is derived from an EMBL/GenBank/DDBJ whole genome shotgun (WGS) entry which is preliminary data.</text>
</comment>
<reference evidence="4" key="1">
    <citation type="journal article" date="2019" name="Int. J. Syst. Evol. Microbiol.">
        <title>The Global Catalogue of Microorganisms (GCM) 10K type strain sequencing project: providing services to taxonomists for standard genome sequencing and annotation.</title>
        <authorList>
            <consortium name="The Broad Institute Genomics Platform"/>
            <consortium name="The Broad Institute Genome Sequencing Center for Infectious Disease"/>
            <person name="Wu L."/>
            <person name="Ma J."/>
        </authorList>
    </citation>
    <scope>NUCLEOTIDE SEQUENCE [LARGE SCALE GENOMIC DNA]</scope>
    <source>
        <strain evidence="4">CGMCC 1.12376</strain>
    </source>
</reference>
<evidence type="ECO:0000259" key="2">
    <source>
        <dbReference type="PROSITE" id="PS50943"/>
    </source>
</evidence>
<dbReference type="PROSITE" id="PS50005">
    <property type="entry name" value="TPR"/>
    <property type="match status" value="1"/>
</dbReference>
<feature type="repeat" description="TPR" evidence="1">
    <location>
        <begin position="268"/>
        <end position="301"/>
    </location>
</feature>
<protein>
    <submittedName>
        <fullName evidence="3">Tetratricopeptide repeat protein</fullName>
    </submittedName>
</protein>
<dbReference type="InterPro" id="IPR019734">
    <property type="entry name" value="TPR_rpt"/>
</dbReference>
<dbReference type="InterPro" id="IPR011990">
    <property type="entry name" value="TPR-like_helical_dom_sf"/>
</dbReference>
<dbReference type="InterPro" id="IPR001387">
    <property type="entry name" value="Cro/C1-type_HTH"/>
</dbReference>
<dbReference type="EMBL" id="JBHUDE010000163">
    <property type="protein sequence ID" value="MFD1609763.1"/>
    <property type="molecule type" value="Genomic_DNA"/>
</dbReference>
<feature type="domain" description="HTH cro/C1-type" evidence="2">
    <location>
        <begin position="9"/>
        <end position="62"/>
    </location>
</feature>
<dbReference type="Proteomes" id="UP001597221">
    <property type="component" value="Unassembled WGS sequence"/>
</dbReference>
<dbReference type="RefSeq" id="WP_379599225.1">
    <property type="nucleotide sequence ID" value="NZ_JBHUDE010000163.1"/>
</dbReference>
<dbReference type="SMART" id="SM00028">
    <property type="entry name" value="TPR"/>
    <property type="match status" value="4"/>
</dbReference>
<dbReference type="Pfam" id="PF13424">
    <property type="entry name" value="TPR_12"/>
    <property type="match status" value="1"/>
</dbReference>
<gene>
    <name evidence="3" type="ORF">ACFSBH_19275</name>
</gene>
<keyword evidence="1" id="KW-0802">TPR repeat</keyword>
<sequence>MRNDIGYRIKFHRERRNMTQGELAEGIISVSYLSKIENGRADAPEEVIDFLCKKLDIKLNSNDGKKIESICKDWFEALFNQNLEKAHALYKEIEKNKESITSNSLLNLVEIHILRYFLIHNKQREANLHYKKLRRLSKQFNEKESYYWLKFNGYYWFSLSSYNKALIYFQKAERYLHFTFYEIDEEEYSLYYMIALTASYDKKARIVYEYASKALQYYERKVKLKQAAECHLLLGITFVRNKDFEDAIESFTLAQKIADTIDNKDLLATSLQNIGNLYSILNKSKEAIAYYKQSYELRNTTQSKIVPINSLMIEYYKTQDIKKASYWLETGQRVLSEDNTPSIYRYELEVYNQLINGIVEKQLEKLVLNEVIPFLDNRGQQHEKVPFLELLANYYFDNRKYKLAAIYYNQALKIKSNL</sequence>
<dbReference type="CDD" id="cd00093">
    <property type="entry name" value="HTH_XRE"/>
    <property type="match status" value="1"/>
</dbReference>
<evidence type="ECO:0000313" key="3">
    <source>
        <dbReference type="EMBL" id="MFD1609763.1"/>
    </source>
</evidence>
<dbReference type="Gene3D" id="1.25.40.10">
    <property type="entry name" value="Tetratricopeptide repeat domain"/>
    <property type="match status" value="1"/>
</dbReference>
<dbReference type="Gene3D" id="1.10.260.40">
    <property type="entry name" value="lambda repressor-like DNA-binding domains"/>
    <property type="match status" value="1"/>
</dbReference>
<dbReference type="SMART" id="SM00530">
    <property type="entry name" value="HTH_XRE"/>
    <property type="match status" value="1"/>
</dbReference>
<name>A0ABW4HVU0_9BACI</name>
<dbReference type="InterPro" id="IPR010982">
    <property type="entry name" value="Lambda_DNA-bd_dom_sf"/>
</dbReference>